<proteinExistence type="inferred from homology"/>
<dbReference type="InterPro" id="IPR020946">
    <property type="entry name" value="Flavin_mOase-like"/>
</dbReference>
<keyword evidence="3" id="KW-0274">FAD</keyword>
<evidence type="ECO:0000313" key="7">
    <source>
        <dbReference type="Proteomes" id="UP001270362"/>
    </source>
</evidence>
<keyword evidence="4" id="KW-0521">NADP</keyword>
<dbReference type="Proteomes" id="UP001270362">
    <property type="component" value="Unassembled WGS sequence"/>
</dbReference>
<reference evidence="6" key="1">
    <citation type="journal article" date="2023" name="Mol. Phylogenet. Evol.">
        <title>Genome-scale phylogeny and comparative genomics of the fungal order Sordariales.</title>
        <authorList>
            <person name="Hensen N."/>
            <person name="Bonometti L."/>
            <person name="Westerberg I."/>
            <person name="Brannstrom I.O."/>
            <person name="Guillou S."/>
            <person name="Cros-Aarteil S."/>
            <person name="Calhoun S."/>
            <person name="Haridas S."/>
            <person name="Kuo A."/>
            <person name="Mondo S."/>
            <person name="Pangilinan J."/>
            <person name="Riley R."/>
            <person name="LaButti K."/>
            <person name="Andreopoulos B."/>
            <person name="Lipzen A."/>
            <person name="Chen C."/>
            <person name="Yan M."/>
            <person name="Daum C."/>
            <person name="Ng V."/>
            <person name="Clum A."/>
            <person name="Steindorff A."/>
            <person name="Ohm R.A."/>
            <person name="Martin F."/>
            <person name="Silar P."/>
            <person name="Natvig D.O."/>
            <person name="Lalanne C."/>
            <person name="Gautier V."/>
            <person name="Ament-Velasquez S.L."/>
            <person name="Kruys A."/>
            <person name="Hutchinson M.I."/>
            <person name="Powell A.J."/>
            <person name="Barry K."/>
            <person name="Miller A.N."/>
            <person name="Grigoriev I.V."/>
            <person name="Debuchy R."/>
            <person name="Gladieux P."/>
            <person name="Hiltunen Thoren M."/>
            <person name="Johannesson H."/>
        </authorList>
    </citation>
    <scope>NUCLEOTIDE SEQUENCE</scope>
    <source>
        <strain evidence="6">CBS 314.62</strain>
    </source>
</reference>
<sequence length="481" mass="53694">MSGIPVKRVAVIGAGPAGAIALNALAQEKAFDLIRVFERREGPGGCWIGDTARPRTLSGFASLADRSADGPVQIPERLPAQTAKSDKPRFSESSVYPTLETNVDALPMEFSQEPISAERSARSISLHGPETPFRHWTVLRDYIKSLVNRNGYEDLVSYNTTVELVEKVGNEWKVTLRKDGKDSDYWWVEWFDAVVVASGHYWVPYIPAIEGLEQFEKSRPGSVLHSKHFRGKELYKNKRVVVVGASVSGADIAFDLSNSNTTQSPVHAVTIGHAANGYFGGEAFNHPRIQNHPSVKRVEGRTVHFIDGNSVADVDYIIFGTGYSWTLPFLPHVAVRNNRVPGLYQHVVWQQDPTLLFVGAVGAGLTFKVFEWQAVLAARILAGHATLPPLAEMGEWEANRIKARGDGPKFTMIFPDFEEYFETLRSLAREPKNGVGRKLPKFQREWLRAFMEGHELRKEMWHRLNAAARIEVGKPSIRANL</sequence>
<keyword evidence="5" id="KW-0560">Oxidoreductase</keyword>
<accession>A0AAE0XDM2</accession>
<name>A0AAE0XDM2_9PEZI</name>
<evidence type="ECO:0000256" key="3">
    <source>
        <dbReference type="ARBA" id="ARBA00022827"/>
    </source>
</evidence>
<evidence type="ECO:0000313" key="6">
    <source>
        <dbReference type="EMBL" id="KAK3690583.1"/>
    </source>
</evidence>
<dbReference type="EMBL" id="JAULSO010000002">
    <property type="protein sequence ID" value="KAK3690583.1"/>
    <property type="molecule type" value="Genomic_DNA"/>
</dbReference>
<evidence type="ECO:0000256" key="2">
    <source>
        <dbReference type="ARBA" id="ARBA00022630"/>
    </source>
</evidence>
<dbReference type="InterPro" id="IPR036188">
    <property type="entry name" value="FAD/NAD-bd_sf"/>
</dbReference>
<keyword evidence="7" id="KW-1185">Reference proteome</keyword>
<comment type="caution">
    <text evidence="6">The sequence shown here is derived from an EMBL/GenBank/DDBJ whole genome shotgun (WGS) entry which is preliminary data.</text>
</comment>
<reference evidence="6" key="2">
    <citation type="submission" date="2023-06" db="EMBL/GenBank/DDBJ databases">
        <authorList>
            <consortium name="Lawrence Berkeley National Laboratory"/>
            <person name="Haridas S."/>
            <person name="Hensen N."/>
            <person name="Bonometti L."/>
            <person name="Westerberg I."/>
            <person name="Brannstrom I.O."/>
            <person name="Guillou S."/>
            <person name="Cros-Aarteil S."/>
            <person name="Calhoun S."/>
            <person name="Kuo A."/>
            <person name="Mondo S."/>
            <person name="Pangilinan J."/>
            <person name="Riley R."/>
            <person name="Labutti K."/>
            <person name="Andreopoulos B."/>
            <person name="Lipzen A."/>
            <person name="Chen C."/>
            <person name="Yanf M."/>
            <person name="Daum C."/>
            <person name="Ng V."/>
            <person name="Clum A."/>
            <person name="Steindorff A."/>
            <person name="Ohm R."/>
            <person name="Martin F."/>
            <person name="Silar P."/>
            <person name="Natvig D."/>
            <person name="Lalanne C."/>
            <person name="Gautier V."/>
            <person name="Ament-Velasquez S.L."/>
            <person name="Kruys A."/>
            <person name="Hutchinson M.I."/>
            <person name="Powell A.J."/>
            <person name="Barry K."/>
            <person name="Miller A.N."/>
            <person name="Grigoriev I.V."/>
            <person name="Debuchy R."/>
            <person name="Gladieux P."/>
            <person name="Thoren M.H."/>
            <person name="Johannesson H."/>
        </authorList>
    </citation>
    <scope>NUCLEOTIDE SEQUENCE</scope>
    <source>
        <strain evidence="6">CBS 314.62</strain>
    </source>
</reference>
<dbReference type="InterPro" id="IPR000960">
    <property type="entry name" value="Flavin_mOase"/>
</dbReference>
<dbReference type="GO" id="GO:0050660">
    <property type="term" value="F:flavin adenine dinucleotide binding"/>
    <property type="evidence" value="ECO:0007669"/>
    <property type="project" value="InterPro"/>
</dbReference>
<dbReference type="SUPFAM" id="SSF51905">
    <property type="entry name" value="FAD/NAD(P)-binding domain"/>
    <property type="match status" value="2"/>
</dbReference>
<dbReference type="PANTHER" id="PTHR23023">
    <property type="entry name" value="DIMETHYLANILINE MONOOXYGENASE"/>
    <property type="match status" value="1"/>
</dbReference>
<evidence type="ECO:0000256" key="1">
    <source>
        <dbReference type="ARBA" id="ARBA00009183"/>
    </source>
</evidence>
<evidence type="ECO:0008006" key="8">
    <source>
        <dbReference type="Google" id="ProtNLM"/>
    </source>
</evidence>
<dbReference type="GO" id="GO:0050661">
    <property type="term" value="F:NADP binding"/>
    <property type="evidence" value="ECO:0007669"/>
    <property type="project" value="InterPro"/>
</dbReference>
<gene>
    <name evidence="6" type="ORF">B0T22DRAFT_537199</name>
</gene>
<dbReference type="GO" id="GO:0004499">
    <property type="term" value="F:N,N-dimethylaniline monooxygenase activity"/>
    <property type="evidence" value="ECO:0007669"/>
    <property type="project" value="InterPro"/>
</dbReference>
<dbReference type="PRINTS" id="PR00368">
    <property type="entry name" value="FADPNR"/>
</dbReference>
<dbReference type="InterPro" id="IPR050346">
    <property type="entry name" value="FMO-like"/>
</dbReference>
<dbReference type="Pfam" id="PF00743">
    <property type="entry name" value="FMO-like"/>
    <property type="match status" value="2"/>
</dbReference>
<evidence type="ECO:0000256" key="5">
    <source>
        <dbReference type="ARBA" id="ARBA00023002"/>
    </source>
</evidence>
<keyword evidence="2" id="KW-0285">Flavoprotein</keyword>
<protein>
    <recommendedName>
        <fullName evidence="8">Monooxygenase</fullName>
    </recommendedName>
</protein>
<comment type="similarity">
    <text evidence="1">Belongs to the FMO family.</text>
</comment>
<dbReference type="AlphaFoldDB" id="A0AAE0XDM2"/>
<dbReference type="Pfam" id="PF13450">
    <property type="entry name" value="NAD_binding_8"/>
    <property type="match status" value="1"/>
</dbReference>
<evidence type="ECO:0000256" key="4">
    <source>
        <dbReference type="ARBA" id="ARBA00022857"/>
    </source>
</evidence>
<dbReference type="PIRSF" id="PIRSF000332">
    <property type="entry name" value="FMO"/>
    <property type="match status" value="1"/>
</dbReference>
<dbReference type="Gene3D" id="3.50.50.60">
    <property type="entry name" value="FAD/NAD(P)-binding domain"/>
    <property type="match status" value="2"/>
</dbReference>
<organism evidence="6 7">
    <name type="scientific">Podospora appendiculata</name>
    <dbReference type="NCBI Taxonomy" id="314037"/>
    <lineage>
        <taxon>Eukaryota</taxon>
        <taxon>Fungi</taxon>
        <taxon>Dikarya</taxon>
        <taxon>Ascomycota</taxon>
        <taxon>Pezizomycotina</taxon>
        <taxon>Sordariomycetes</taxon>
        <taxon>Sordariomycetidae</taxon>
        <taxon>Sordariales</taxon>
        <taxon>Podosporaceae</taxon>
        <taxon>Podospora</taxon>
    </lineage>
</organism>